<organism evidence="2 3">
    <name type="scientific">Pseudocercospora eumusae</name>
    <dbReference type="NCBI Taxonomy" id="321146"/>
    <lineage>
        <taxon>Eukaryota</taxon>
        <taxon>Fungi</taxon>
        <taxon>Dikarya</taxon>
        <taxon>Ascomycota</taxon>
        <taxon>Pezizomycotina</taxon>
        <taxon>Dothideomycetes</taxon>
        <taxon>Dothideomycetidae</taxon>
        <taxon>Mycosphaerellales</taxon>
        <taxon>Mycosphaerellaceae</taxon>
        <taxon>Pseudocercospora</taxon>
    </lineage>
</organism>
<evidence type="ECO:0000313" key="3">
    <source>
        <dbReference type="Proteomes" id="UP000070133"/>
    </source>
</evidence>
<proteinExistence type="predicted"/>
<reference evidence="2 3" key="1">
    <citation type="submission" date="2015-07" db="EMBL/GenBank/DDBJ databases">
        <title>Comparative genomics of the Sigatoka disease complex on banana suggests a link between parallel evolutionary changes in Pseudocercospora fijiensis and Pseudocercospora eumusae and increased virulence on the banana host.</title>
        <authorList>
            <person name="Chang T.-C."/>
            <person name="Salvucci A."/>
            <person name="Crous P.W."/>
            <person name="Stergiopoulos I."/>
        </authorList>
    </citation>
    <scope>NUCLEOTIDE SEQUENCE [LARGE SCALE GENOMIC DNA]</scope>
    <source>
        <strain evidence="2 3">CBS 114824</strain>
    </source>
</reference>
<comment type="caution">
    <text evidence="2">The sequence shown here is derived from an EMBL/GenBank/DDBJ whole genome shotgun (WGS) entry which is preliminary data.</text>
</comment>
<dbReference type="EMBL" id="LFZN01000087">
    <property type="protein sequence ID" value="KXS99743.1"/>
    <property type="molecule type" value="Genomic_DNA"/>
</dbReference>
<sequence length="272" mass="30259">MMRDAHIQSLFREGRVAVCFGGVRQPPLFQAAIYTMGSTETPSQTSLDGHQTREADGPPVSTRMPESMRRVLATTELLEAILEFVELRTLLLMQRVDRRIRSVIQSSPSLQARLWFCPDTLLSRAGNGHCFNPFMVKKEKLVPKWSCGAPLEIDNATVIQIKPTSNQAMLRPEASWRQMLVAQSFSVADEWLIRSIDERSCHGYGDLSMFESRHRGDMPKHFEEPPTFSGLLTIADGEHAPSVGTVSVPDGPDMPVLLCTLIKSAPGPQDRG</sequence>
<dbReference type="AlphaFoldDB" id="A0A139HBB9"/>
<dbReference type="OrthoDB" id="331544at2759"/>
<evidence type="ECO:0000256" key="1">
    <source>
        <dbReference type="SAM" id="MobiDB-lite"/>
    </source>
</evidence>
<feature type="compositionally biased region" description="Polar residues" evidence="1">
    <location>
        <begin position="40"/>
        <end position="49"/>
    </location>
</feature>
<protein>
    <recommendedName>
        <fullName evidence="4">F-box domain-containing protein</fullName>
    </recommendedName>
</protein>
<name>A0A139HBB9_9PEZI</name>
<feature type="region of interest" description="Disordered" evidence="1">
    <location>
        <begin position="40"/>
        <end position="65"/>
    </location>
</feature>
<accession>A0A139HBB9</accession>
<evidence type="ECO:0000313" key="2">
    <source>
        <dbReference type="EMBL" id="KXS99743.1"/>
    </source>
</evidence>
<gene>
    <name evidence="2" type="ORF">AC578_10417</name>
</gene>
<evidence type="ECO:0008006" key="4">
    <source>
        <dbReference type="Google" id="ProtNLM"/>
    </source>
</evidence>
<keyword evidence="3" id="KW-1185">Reference proteome</keyword>
<dbReference type="Proteomes" id="UP000070133">
    <property type="component" value="Unassembled WGS sequence"/>
</dbReference>